<proteinExistence type="predicted"/>
<feature type="non-terminal residue" evidence="2">
    <location>
        <position position="66"/>
    </location>
</feature>
<protein>
    <submittedName>
        <fullName evidence="2">Uncharacterized protein</fullName>
    </submittedName>
</protein>
<comment type="caution">
    <text evidence="2">The sequence shown here is derived from an EMBL/GenBank/DDBJ whole genome shotgun (WGS) entry which is preliminary data.</text>
</comment>
<gene>
    <name evidence="2" type="ORF">KI387_016968</name>
</gene>
<dbReference type="EMBL" id="JAHRHJ020000003">
    <property type="protein sequence ID" value="KAH9322329.1"/>
    <property type="molecule type" value="Genomic_DNA"/>
</dbReference>
<sequence length="66" mass="7223">AGTSGPRGREGHEPPGSAETENFNTGTVGTKGREGRKEPKEPRANQIMPRVISRKRDREVRIGRIG</sequence>
<dbReference type="Proteomes" id="UP000824469">
    <property type="component" value="Unassembled WGS sequence"/>
</dbReference>
<feature type="region of interest" description="Disordered" evidence="1">
    <location>
        <begin position="1"/>
        <end position="47"/>
    </location>
</feature>
<organism evidence="2 3">
    <name type="scientific">Taxus chinensis</name>
    <name type="common">Chinese yew</name>
    <name type="synonym">Taxus wallichiana var. chinensis</name>
    <dbReference type="NCBI Taxonomy" id="29808"/>
    <lineage>
        <taxon>Eukaryota</taxon>
        <taxon>Viridiplantae</taxon>
        <taxon>Streptophyta</taxon>
        <taxon>Embryophyta</taxon>
        <taxon>Tracheophyta</taxon>
        <taxon>Spermatophyta</taxon>
        <taxon>Pinopsida</taxon>
        <taxon>Pinidae</taxon>
        <taxon>Conifers II</taxon>
        <taxon>Cupressales</taxon>
        <taxon>Taxaceae</taxon>
        <taxon>Taxus</taxon>
    </lineage>
</organism>
<keyword evidence="3" id="KW-1185">Reference proteome</keyword>
<evidence type="ECO:0000256" key="1">
    <source>
        <dbReference type="SAM" id="MobiDB-lite"/>
    </source>
</evidence>
<dbReference type="AlphaFoldDB" id="A0AA38GFC6"/>
<name>A0AA38GFC6_TAXCH</name>
<reference evidence="2 3" key="1">
    <citation type="journal article" date="2021" name="Nat. Plants">
        <title>The Taxus genome provides insights into paclitaxel biosynthesis.</title>
        <authorList>
            <person name="Xiong X."/>
            <person name="Gou J."/>
            <person name="Liao Q."/>
            <person name="Li Y."/>
            <person name="Zhou Q."/>
            <person name="Bi G."/>
            <person name="Li C."/>
            <person name="Du R."/>
            <person name="Wang X."/>
            <person name="Sun T."/>
            <person name="Guo L."/>
            <person name="Liang H."/>
            <person name="Lu P."/>
            <person name="Wu Y."/>
            <person name="Zhang Z."/>
            <person name="Ro D.K."/>
            <person name="Shang Y."/>
            <person name="Huang S."/>
            <person name="Yan J."/>
        </authorList>
    </citation>
    <scope>NUCLEOTIDE SEQUENCE [LARGE SCALE GENOMIC DNA]</scope>
    <source>
        <strain evidence="2">Ta-2019</strain>
    </source>
</reference>
<feature type="compositionally biased region" description="Polar residues" evidence="1">
    <location>
        <begin position="19"/>
        <end position="28"/>
    </location>
</feature>
<feature type="compositionally biased region" description="Basic and acidic residues" evidence="1">
    <location>
        <begin position="31"/>
        <end position="43"/>
    </location>
</feature>
<accession>A0AA38GFC6</accession>
<feature type="non-terminal residue" evidence="2">
    <location>
        <position position="1"/>
    </location>
</feature>
<evidence type="ECO:0000313" key="3">
    <source>
        <dbReference type="Proteomes" id="UP000824469"/>
    </source>
</evidence>
<evidence type="ECO:0000313" key="2">
    <source>
        <dbReference type="EMBL" id="KAH9322329.1"/>
    </source>
</evidence>